<sequence length="97" mass="10792">MVEQIQERRNGTAEKRSKQAGSNNGFSSQPSPAAWYDLSRAEDAEVPIGFPRLYRSLGLLGYPGMSSATDPVRFLSPVQHLERDTYHMSDTACVDML</sequence>
<feature type="compositionally biased region" description="Polar residues" evidence="1">
    <location>
        <begin position="19"/>
        <end position="31"/>
    </location>
</feature>
<gene>
    <name evidence="2" type="ORF">VM1G_11490</name>
</gene>
<organism evidence="2 3">
    <name type="scientific">Cytospora mali</name>
    <name type="common">Apple Valsa canker fungus</name>
    <name type="synonym">Valsa mali</name>
    <dbReference type="NCBI Taxonomy" id="578113"/>
    <lineage>
        <taxon>Eukaryota</taxon>
        <taxon>Fungi</taxon>
        <taxon>Dikarya</taxon>
        <taxon>Ascomycota</taxon>
        <taxon>Pezizomycotina</taxon>
        <taxon>Sordariomycetes</taxon>
        <taxon>Sordariomycetidae</taxon>
        <taxon>Diaporthales</taxon>
        <taxon>Cytosporaceae</taxon>
        <taxon>Cytospora</taxon>
    </lineage>
</organism>
<feature type="compositionally biased region" description="Basic and acidic residues" evidence="1">
    <location>
        <begin position="1"/>
        <end position="17"/>
    </location>
</feature>
<dbReference type="EMBL" id="CM003100">
    <property type="protein sequence ID" value="KUI67460.1"/>
    <property type="molecule type" value="Genomic_DNA"/>
</dbReference>
<feature type="region of interest" description="Disordered" evidence="1">
    <location>
        <begin position="1"/>
        <end position="33"/>
    </location>
</feature>
<keyword evidence="3" id="KW-1185">Reference proteome</keyword>
<reference evidence="2" key="1">
    <citation type="submission" date="2014-12" db="EMBL/GenBank/DDBJ databases">
        <title>Genome Sequence of Valsa Canker Pathogens Uncovers a Specific Adaption of Colonization on Woody Bark.</title>
        <authorList>
            <person name="Yin Z."/>
            <person name="Liu H."/>
            <person name="Gao X."/>
            <person name="Li Z."/>
            <person name="Song N."/>
            <person name="Ke X."/>
            <person name="Dai Q."/>
            <person name="Wu Y."/>
            <person name="Sun Y."/>
            <person name="Xu J.-R."/>
            <person name="Kang Z.K."/>
            <person name="Wang L."/>
            <person name="Huang L."/>
        </authorList>
    </citation>
    <scope>NUCLEOTIDE SEQUENCE [LARGE SCALE GENOMIC DNA]</scope>
    <source>
        <strain evidence="2">03-8</strain>
    </source>
</reference>
<evidence type="ECO:0000256" key="1">
    <source>
        <dbReference type="SAM" id="MobiDB-lite"/>
    </source>
</evidence>
<proteinExistence type="predicted"/>
<evidence type="ECO:0000313" key="2">
    <source>
        <dbReference type="EMBL" id="KUI67460.1"/>
    </source>
</evidence>
<dbReference type="Proteomes" id="UP000078559">
    <property type="component" value="Chromosome 3"/>
</dbReference>
<protein>
    <submittedName>
        <fullName evidence="2">Uncharacterized protein</fullName>
    </submittedName>
</protein>
<evidence type="ECO:0000313" key="3">
    <source>
        <dbReference type="Proteomes" id="UP000078559"/>
    </source>
</evidence>
<accession>A0A194VUH6</accession>
<name>A0A194VUH6_CYTMA</name>
<dbReference type="AlphaFoldDB" id="A0A194VUH6"/>